<evidence type="ECO:0000256" key="1">
    <source>
        <dbReference type="SAM" id="MobiDB-lite"/>
    </source>
</evidence>
<evidence type="ECO:0000313" key="2">
    <source>
        <dbReference type="EMBL" id="VEL39784.1"/>
    </source>
</evidence>
<sequence>MAKLTDDAGETSGNVPHPQSDFGKDYAYNGLWTRHLIPLQHIAPSDNKPSTPETLVCMISTTILCQPDSSPKSQKFGSYNSGKLGLSSANANTDFNFPSGSLFADAHVLLLSADHFLDLASNLTPGTVKNKLDRTSPACRLSYSSPRKDIVG</sequence>
<dbReference type="AlphaFoldDB" id="A0A3S5CUW4"/>
<keyword evidence="3" id="KW-1185">Reference proteome</keyword>
<proteinExistence type="predicted"/>
<organism evidence="2 3">
    <name type="scientific">Protopolystoma xenopodis</name>
    <dbReference type="NCBI Taxonomy" id="117903"/>
    <lineage>
        <taxon>Eukaryota</taxon>
        <taxon>Metazoa</taxon>
        <taxon>Spiralia</taxon>
        <taxon>Lophotrochozoa</taxon>
        <taxon>Platyhelminthes</taxon>
        <taxon>Monogenea</taxon>
        <taxon>Polyopisthocotylea</taxon>
        <taxon>Polystomatidea</taxon>
        <taxon>Polystomatidae</taxon>
        <taxon>Protopolystoma</taxon>
    </lineage>
</organism>
<dbReference type="Proteomes" id="UP000784294">
    <property type="component" value="Unassembled WGS sequence"/>
</dbReference>
<gene>
    <name evidence="2" type="ORF">PXEA_LOCUS33224</name>
</gene>
<evidence type="ECO:0000313" key="3">
    <source>
        <dbReference type="Proteomes" id="UP000784294"/>
    </source>
</evidence>
<protein>
    <submittedName>
        <fullName evidence="2">Uncharacterized protein</fullName>
    </submittedName>
</protein>
<reference evidence="2" key="1">
    <citation type="submission" date="2018-11" db="EMBL/GenBank/DDBJ databases">
        <authorList>
            <consortium name="Pathogen Informatics"/>
        </authorList>
    </citation>
    <scope>NUCLEOTIDE SEQUENCE</scope>
</reference>
<name>A0A3S5CUW4_9PLAT</name>
<comment type="caution">
    <text evidence="2">The sequence shown here is derived from an EMBL/GenBank/DDBJ whole genome shotgun (WGS) entry which is preliminary data.</text>
</comment>
<feature type="region of interest" description="Disordered" evidence="1">
    <location>
        <begin position="1"/>
        <end position="21"/>
    </location>
</feature>
<accession>A0A3S5CUW4</accession>
<dbReference type="EMBL" id="CAAALY010262516">
    <property type="protein sequence ID" value="VEL39784.1"/>
    <property type="molecule type" value="Genomic_DNA"/>
</dbReference>